<reference evidence="1 2" key="1">
    <citation type="submission" date="2018-02" db="EMBL/GenBank/DDBJ databases">
        <title>Acetobacter orientalis genome.</title>
        <authorList>
            <person name="Nakashima N."/>
            <person name="Tamura T."/>
        </authorList>
    </citation>
    <scope>NUCLEOTIDE SEQUENCE [LARGE SCALE GENOMIC DNA]</scope>
    <source>
        <strain evidence="1 2">FAN1</strain>
    </source>
</reference>
<evidence type="ECO:0000313" key="2">
    <source>
        <dbReference type="Proteomes" id="UP000270034"/>
    </source>
</evidence>
<dbReference type="EMBL" id="AP018515">
    <property type="protein sequence ID" value="BBC80502.1"/>
    <property type="molecule type" value="Genomic_DNA"/>
</dbReference>
<gene>
    <name evidence="1" type="ORF">AcetOrient_orf03234</name>
</gene>
<accession>A0A2Z5ZIA8</accession>
<sequence length="47" mass="5351">MFRHEKLPPFKGEAFCAGQMVFGLHGRMERGFLLLSGFYGSRSKESL</sequence>
<dbReference type="AlphaFoldDB" id="A0A2Z5ZIA8"/>
<evidence type="ECO:0000313" key="1">
    <source>
        <dbReference type="EMBL" id="BBC80502.1"/>
    </source>
</evidence>
<proteinExistence type="predicted"/>
<protein>
    <submittedName>
        <fullName evidence="1">Uncharacterized protein</fullName>
    </submittedName>
</protein>
<dbReference type="Proteomes" id="UP000270034">
    <property type="component" value="Chromosome"/>
</dbReference>
<dbReference type="KEGG" id="aot:AcetOri_orf03234"/>
<organism evidence="1 2">
    <name type="scientific">Acetobacter orientalis</name>
    <dbReference type="NCBI Taxonomy" id="146474"/>
    <lineage>
        <taxon>Bacteria</taxon>
        <taxon>Pseudomonadati</taxon>
        <taxon>Pseudomonadota</taxon>
        <taxon>Alphaproteobacteria</taxon>
        <taxon>Acetobacterales</taxon>
        <taxon>Acetobacteraceae</taxon>
        <taxon>Acetobacter</taxon>
    </lineage>
</organism>
<name>A0A2Z5ZIA8_9PROT</name>